<protein>
    <submittedName>
        <fullName evidence="2">Uncharacterized protein</fullName>
    </submittedName>
</protein>
<dbReference type="InterPro" id="IPR015943">
    <property type="entry name" value="WD40/YVTN_repeat-like_dom_sf"/>
</dbReference>
<gene>
    <name evidence="2" type="ORF">RFI_02568</name>
</gene>
<feature type="repeat" description="WD" evidence="1">
    <location>
        <begin position="39"/>
        <end position="80"/>
    </location>
</feature>
<dbReference type="SMART" id="SM00320">
    <property type="entry name" value="WD40"/>
    <property type="match status" value="4"/>
</dbReference>
<name>X6PA49_RETFI</name>
<dbReference type="Pfam" id="PF00400">
    <property type="entry name" value="WD40"/>
    <property type="match status" value="2"/>
</dbReference>
<comment type="caution">
    <text evidence="2">The sequence shown here is derived from an EMBL/GenBank/DDBJ whole genome shotgun (WGS) entry which is preliminary data.</text>
</comment>
<evidence type="ECO:0000256" key="1">
    <source>
        <dbReference type="PROSITE-ProRule" id="PRU00221"/>
    </source>
</evidence>
<dbReference type="SUPFAM" id="SSF50978">
    <property type="entry name" value="WD40 repeat-like"/>
    <property type="match status" value="1"/>
</dbReference>
<accession>X6PA49</accession>
<dbReference type="EMBL" id="ASPP01002485">
    <property type="protein sequence ID" value="ETO34527.1"/>
    <property type="molecule type" value="Genomic_DNA"/>
</dbReference>
<dbReference type="OrthoDB" id="3238562at2759"/>
<dbReference type="PROSITE" id="PS50082">
    <property type="entry name" value="WD_REPEATS_2"/>
    <property type="match status" value="1"/>
</dbReference>
<dbReference type="AlphaFoldDB" id="X6PA49"/>
<dbReference type="Gene3D" id="2.130.10.10">
    <property type="entry name" value="YVTN repeat-like/Quinoprotein amine dehydrogenase"/>
    <property type="match status" value="1"/>
</dbReference>
<evidence type="ECO:0000313" key="2">
    <source>
        <dbReference type="EMBL" id="ETO34527.1"/>
    </source>
</evidence>
<dbReference type="InterPro" id="IPR001680">
    <property type="entry name" value="WD40_rpt"/>
</dbReference>
<keyword evidence="3" id="KW-1185">Reference proteome</keyword>
<proteinExistence type="predicted"/>
<dbReference type="PANTHER" id="PTHR19879:SF9">
    <property type="entry name" value="TRANSCRIPTION INITIATION FACTOR TFIID SUBUNIT 5"/>
    <property type="match status" value="1"/>
</dbReference>
<dbReference type="PANTHER" id="PTHR19879">
    <property type="entry name" value="TRANSCRIPTION INITIATION FACTOR TFIID"/>
    <property type="match status" value="1"/>
</dbReference>
<sequence>MVLKLYHIHMIKQSEYVMYYQENSFNYCKDIQRKQLQLLQGHSGRMNKVQFSSDGSKLVSYSYDGILQIWDISSGRQIQLLNTISDAQLLSDGYRIIFYSDNAIRLWDALSNKQIQIFEERVDGAHEIQISADDSKFLLYSWSDTMQVWDISSGKQLFSYKVSERLANVIFSPDGTTIVSSLDDKTIK</sequence>
<keyword evidence="1" id="KW-0853">WD repeat</keyword>
<feature type="non-terminal residue" evidence="2">
    <location>
        <position position="188"/>
    </location>
</feature>
<dbReference type="Proteomes" id="UP000023152">
    <property type="component" value="Unassembled WGS sequence"/>
</dbReference>
<organism evidence="2 3">
    <name type="scientific">Reticulomyxa filosa</name>
    <dbReference type="NCBI Taxonomy" id="46433"/>
    <lineage>
        <taxon>Eukaryota</taxon>
        <taxon>Sar</taxon>
        <taxon>Rhizaria</taxon>
        <taxon>Retaria</taxon>
        <taxon>Foraminifera</taxon>
        <taxon>Monothalamids</taxon>
        <taxon>Reticulomyxidae</taxon>
        <taxon>Reticulomyxa</taxon>
    </lineage>
</organism>
<evidence type="ECO:0000313" key="3">
    <source>
        <dbReference type="Proteomes" id="UP000023152"/>
    </source>
</evidence>
<dbReference type="PROSITE" id="PS50294">
    <property type="entry name" value="WD_REPEATS_REGION"/>
    <property type="match status" value="1"/>
</dbReference>
<reference evidence="2 3" key="1">
    <citation type="journal article" date="2013" name="Curr. Biol.">
        <title>The Genome of the Foraminiferan Reticulomyxa filosa.</title>
        <authorList>
            <person name="Glockner G."/>
            <person name="Hulsmann N."/>
            <person name="Schleicher M."/>
            <person name="Noegel A.A."/>
            <person name="Eichinger L."/>
            <person name="Gallinger C."/>
            <person name="Pawlowski J."/>
            <person name="Sierra R."/>
            <person name="Euteneuer U."/>
            <person name="Pillet L."/>
            <person name="Moustafa A."/>
            <person name="Platzer M."/>
            <person name="Groth M."/>
            <person name="Szafranski K."/>
            <person name="Schliwa M."/>
        </authorList>
    </citation>
    <scope>NUCLEOTIDE SEQUENCE [LARGE SCALE GENOMIC DNA]</scope>
</reference>
<dbReference type="InterPro" id="IPR036322">
    <property type="entry name" value="WD40_repeat_dom_sf"/>
</dbReference>